<dbReference type="RefSeq" id="WP_307252745.1">
    <property type="nucleotide sequence ID" value="NZ_JAUSUV010000007.1"/>
</dbReference>
<protein>
    <submittedName>
        <fullName evidence="5">RHS repeat-associated protein</fullName>
    </submittedName>
</protein>
<evidence type="ECO:0000256" key="1">
    <source>
        <dbReference type="ARBA" id="ARBA00022737"/>
    </source>
</evidence>
<dbReference type="NCBIfam" id="TIGR03696">
    <property type="entry name" value="Rhs_assc_core"/>
    <property type="match status" value="1"/>
</dbReference>
<feature type="domain" description="Teneurin-like YD-shell" evidence="4">
    <location>
        <begin position="197"/>
        <end position="544"/>
    </location>
</feature>
<feature type="region of interest" description="Disordered" evidence="2">
    <location>
        <begin position="598"/>
        <end position="637"/>
    </location>
</feature>
<dbReference type="EMBL" id="JAUSUV010000007">
    <property type="protein sequence ID" value="MDQ0417597.1"/>
    <property type="molecule type" value="Genomic_DNA"/>
</dbReference>
<reference evidence="5 6" key="1">
    <citation type="submission" date="2023-07" db="EMBL/GenBank/DDBJ databases">
        <title>Genomic Encyclopedia of Type Strains, Phase IV (KMG-IV): sequencing the most valuable type-strain genomes for metagenomic binning, comparative biology and taxonomic classification.</title>
        <authorList>
            <person name="Goeker M."/>
        </authorList>
    </citation>
    <scope>NUCLEOTIDE SEQUENCE [LARGE SCALE GENOMIC DNA]</scope>
    <source>
        <strain evidence="5 6">DSM 46876</strain>
    </source>
</reference>
<evidence type="ECO:0000313" key="5">
    <source>
        <dbReference type="EMBL" id="MDQ0417597.1"/>
    </source>
</evidence>
<dbReference type="Proteomes" id="UP001238450">
    <property type="component" value="Unassembled WGS sequence"/>
</dbReference>
<evidence type="ECO:0000259" key="3">
    <source>
        <dbReference type="Pfam" id="PF15534"/>
    </source>
</evidence>
<name>A0AAJ1WQI9_9BACL</name>
<keyword evidence="6" id="KW-1185">Reference proteome</keyword>
<dbReference type="Pfam" id="PF15534">
    <property type="entry name" value="Ntox35"/>
    <property type="match status" value="1"/>
</dbReference>
<dbReference type="InterPro" id="IPR056823">
    <property type="entry name" value="TEN-like_YD-shell"/>
</dbReference>
<keyword evidence="1" id="KW-0677">Repeat</keyword>
<dbReference type="PANTHER" id="PTHR32305">
    <property type="match status" value="1"/>
</dbReference>
<proteinExistence type="predicted"/>
<comment type="caution">
    <text evidence="5">The sequence shown here is derived from an EMBL/GenBank/DDBJ whole genome shotgun (WGS) entry which is preliminary data.</text>
</comment>
<dbReference type="Gene3D" id="2.180.10.10">
    <property type="entry name" value="RHS repeat-associated core"/>
    <property type="match status" value="1"/>
</dbReference>
<dbReference type="Pfam" id="PF25023">
    <property type="entry name" value="TEN_YD-shell"/>
    <property type="match status" value="1"/>
</dbReference>
<feature type="compositionally biased region" description="Gly residues" evidence="2">
    <location>
        <begin position="598"/>
        <end position="614"/>
    </location>
</feature>
<gene>
    <name evidence="5" type="ORF">J2Z48_001770</name>
</gene>
<dbReference type="PANTHER" id="PTHR32305:SF15">
    <property type="entry name" value="PROTEIN RHSA-RELATED"/>
    <property type="match status" value="1"/>
</dbReference>
<accession>A0AAJ1WQI9</accession>
<dbReference type="InterPro" id="IPR029109">
    <property type="entry name" value="Ntox35"/>
</dbReference>
<dbReference type="InterPro" id="IPR050708">
    <property type="entry name" value="T6SS_VgrG/RHS"/>
</dbReference>
<feature type="domain" description="Bacterial toxin 35" evidence="3">
    <location>
        <begin position="749"/>
        <end position="826"/>
    </location>
</feature>
<evidence type="ECO:0000259" key="4">
    <source>
        <dbReference type="Pfam" id="PF25023"/>
    </source>
</evidence>
<sequence>MERRMTGNRHVRCGVGEKLEMTSKAYLSLYIGLETERLVQSADAKMQRKMTWDYHPDGKVKKTYDAGLRTPDSQVFDYKRLEYAYDANGNLVETKDQSTGAKLDTYRMSYTSMNQVAKIEDISKGVVKNKREFEYDRNGNIDSQEDPLTRSMFYYDTMNQVEQLASREAGTKEYQWTKYERTPNGQISKVTKPNEMTTSYTYYLDALLKEMETKKKDGTTIQKHALEYNANGHRTKDIYTGIDADKKAFNYTYTYQYDPRDRLVEYNKTGTSSSKEQYVLDANSNIISKTRDGVATNYQYDRDRLISETTSGKTKKYEYDSIGRVSQIKMDDITQEEYKYDVFDNIKEHQKLSQKTQYEYDALDRTTSKTENAGTSSAKKIKYNYLGTGGQVISEEVDDIIARSYTYSPWGERLSMTKKVAQGSETSYYLNNTDVDVEMLLDEQGDVRATYGYTPYGENDDALFSGVDKPDPKNPNKEMYNAYRYSGKPWDPNTKSYDLGFRNYFPEQGRYLTADSYTDSEKYRGLLMDAQNYNVYGYTGGNPVSNHDPDGHEYQGIYMGLTVRDFLSFATGGEESKPLGAPYDPRYRKRGYIVSGTGGKYGGGGSSGRSGGGSSNSRSKNAYKQKRQTSYPPYRGKFGAERGYVEEMRSTLTLEEKQVAQNIFDGVLFGIGLFLAPEYEASSGFRFWLSTTRFGRSAGKYIDKVSASIAGFFGGKSSTPTPTPTPKLPLNLQAFSKKPKVMSEVSALKENAVHHILQDKHAWGRVTKDPKNWDSVAPIVSKVMEKGVESRYKGVRQKSLDIGGETVEVIFARTPAGEIKIGNAWVKTE</sequence>
<evidence type="ECO:0000313" key="6">
    <source>
        <dbReference type="Proteomes" id="UP001238450"/>
    </source>
</evidence>
<organism evidence="5 6">
    <name type="scientific">Croceifilum oryzae</name>
    <dbReference type="NCBI Taxonomy" id="1553429"/>
    <lineage>
        <taxon>Bacteria</taxon>
        <taxon>Bacillati</taxon>
        <taxon>Bacillota</taxon>
        <taxon>Bacilli</taxon>
        <taxon>Bacillales</taxon>
        <taxon>Thermoactinomycetaceae</taxon>
        <taxon>Croceifilum</taxon>
    </lineage>
</organism>
<evidence type="ECO:0000256" key="2">
    <source>
        <dbReference type="SAM" id="MobiDB-lite"/>
    </source>
</evidence>
<dbReference type="AlphaFoldDB" id="A0AAJ1WQI9"/>
<dbReference type="InterPro" id="IPR022385">
    <property type="entry name" value="Rhs_assc_core"/>
</dbReference>